<evidence type="ECO:0000256" key="4">
    <source>
        <dbReference type="SAM" id="MobiDB-lite"/>
    </source>
</evidence>
<keyword evidence="6" id="KW-1185">Reference proteome</keyword>
<dbReference type="GO" id="GO:0035556">
    <property type="term" value="P:intracellular signal transduction"/>
    <property type="evidence" value="ECO:0007669"/>
    <property type="project" value="InterPro"/>
</dbReference>
<evidence type="ECO:0000313" key="6">
    <source>
        <dbReference type="Proteomes" id="UP001321473"/>
    </source>
</evidence>
<gene>
    <name evidence="5" type="ORF">V5799_011207</name>
</gene>
<protein>
    <submittedName>
        <fullName evidence="5">Uncharacterized protein</fullName>
    </submittedName>
</protein>
<proteinExistence type="inferred from homology"/>
<dbReference type="EMBL" id="JARKHS020015639">
    <property type="protein sequence ID" value="KAK8774261.1"/>
    <property type="molecule type" value="Genomic_DNA"/>
</dbReference>
<dbReference type="PANTHER" id="PTHR19423:SF1">
    <property type="entry name" value="SH3 DOMAIN-BINDING PROTEIN 5"/>
    <property type="match status" value="1"/>
</dbReference>
<comment type="similarity">
    <text evidence="1">Belongs to the SH3BP5 family.</text>
</comment>
<reference evidence="5 6" key="1">
    <citation type="journal article" date="2023" name="Arcadia Sci">
        <title>De novo assembly of a long-read Amblyomma americanum tick genome.</title>
        <authorList>
            <person name="Chou S."/>
            <person name="Poskanzer K.E."/>
            <person name="Rollins M."/>
            <person name="Thuy-Boun P.S."/>
        </authorList>
    </citation>
    <scope>NUCLEOTIDE SEQUENCE [LARGE SCALE GENOMIC DNA]</scope>
    <source>
        <strain evidence="5">F_SG_1</strain>
        <tissue evidence="5">Salivary glands</tissue>
    </source>
</reference>
<evidence type="ECO:0000256" key="3">
    <source>
        <dbReference type="SAM" id="Coils"/>
    </source>
</evidence>
<comment type="caution">
    <text evidence="5">The sequence shown here is derived from an EMBL/GenBank/DDBJ whole genome shotgun (WGS) entry which is preliminary data.</text>
</comment>
<evidence type="ECO:0000313" key="5">
    <source>
        <dbReference type="EMBL" id="KAK8774261.1"/>
    </source>
</evidence>
<evidence type="ECO:0000256" key="2">
    <source>
        <dbReference type="ARBA" id="ARBA00023054"/>
    </source>
</evidence>
<dbReference type="PANTHER" id="PTHR19423">
    <property type="entry name" value="SH3 DOMAIN-BINDING PROTEIN 5"/>
    <property type="match status" value="1"/>
</dbReference>
<dbReference type="GO" id="GO:0005737">
    <property type="term" value="C:cytoplasm"/>
    <property type="evidence" value="ECO:0007669"/>
    <property type="project" value="TreeGrafter"/>
</dbReference>
<feature type="region of interest" description="Disordered" evidence="4">
    <location>
        <begin position="276"/>
        <end position="307"/>
    </location>
</feature>
<dbReference type="Pfam" id="PF05276">
    <property type="entry name" value="SH3BP5"/>
    <property type="match status" value="1"/>
</dbReference>
<evidence type="ECO:0000256" key="1">
    <source>
        <dbReference type="ARBA" id="ARBA00007796"/>
    </source>
</evidence>
<feature type="coiled-coil region" evidence="3">
    <location>
        <begin position="13"/>
        <end position="40"/>
    </location>
</feature>
<dbReference type="Proteomes" id="UP001321473">
    <property type="component" value="Unassembled WGS sequence"/>
</dbReference>
<sequence length="431" mass="48060">MVVTRRQIQLEKLNTCTDEINRLEVELDDANSAFRATLSESSHKLRILAKKLGKSIEAARPYYEAKEYAQKAQLECQRAAVQYQRASEVHQAAKETISLAEQRFLSNQTQWEFDNAWQEMLNHATMKVMEAEAMRLESEREHRKRAASFTEAEHKVHLLERRLKKDIAKSRLYFEKKTAFQQKLQEIKGQVEVLRKAVIQSKQAYTDALHSLEQISTEIHERRKAHLPAREPGVGAEHKPPSVPAGGDCLSGNPAELHSRVLEASMSLLRQTTSRLLDIPGGDGPFSKAESESYGSLGSSPSNGSTLSLPTDLSKTAMNDVLMGLSLQESSPVLVEAARRSPTLRASLSSAESCVRPALSAARASAPPRICGPDEFEEGSSSEWRLSLDQSQGDHMPSCCFIQGFLEKVKYHIPTSLLSSSSDILAHRFYE</sequence>
<dbReference type="AlphaFoldDB" id="A0AAQ4EI11"/>
<keyword evidence="2 3" id="KW-0175">Coiled coil</keyword>
<name>A0AAQ4EI11_AMBAM</name>
<dbReference type="InterPro" id="IPR007940">
    <property type="entry name" value="SH3BP5"/>
</dbReference>
<accession>A0AAQ4EI11</accession>
<feature type="coiled-coil region" evidence="3">
    <location>
        <begin position="83"/>
        <end position="146"/>
    </location>
</feature>
<dbReference type="GO" id="GO:0004860">
    <property type="term" value="F:protein kinase inhibitor activity"/>
    <property type="evidence" value="ECO:0007669"/>
    <property type="project" value="TreeGrafter"/>
</dbReference>
<feature type="compositionally biased region" description="Low complexity" evidence="4">
    <location>
        <begin position="292"/>
        <end position="307"/>
    </location>
</feature>
<organism evidence="5 6">
    <name type="scientific">Amblyomma americanum</name>
    <name type="common">Lone star tick</name>
    <dbReference type="NCBI Taxonomy" id="6943"/>
    <lineage>
        <taxon>Eukaryota</taxon>
        <taxon>Metazoa</taxon>
        <taxon>Ecdysozoa</taxon>
        <taxon>Arthropoda</taxon>
        <taxon>Chelicerata</taxon>
        <taxon>Arachnida</taxon>
        <taxon>Acari</taxon>
        <taxon>Parasitiformes</taxon>
        <taxon>Ixodida</taxon>
        <taxon>Ixodoidea</taxon>
        <taxon>Ixodidae</taxon>
        <taxon>Amblyomminae</taxon>
        <taxon>Amblyomma</taxon>
    </lineage>
</organism>
<feature type="region of interest" description="Disordered" evidence="4">
    <location>
        <begin position="220"/>
        <end position="254"/>
    </location>
</feature>